<dbReference type="EMBL" id="BNAJ01000004">
    <property type="protein sequence ID" value="GHF42768.1"/>
    <property type="molecule type" value="Genomic_DNA"/>
</dbReference>
<dbReference type="Proteomes" id="UP000619376">
    <property type="component" value="Unassembled WGS sequence"/>
</dbReference>
<protein>
    <submittedName>
        <fullName evidence="4">Hydroxypyruvate isomerase</fullName>
    </submittedName>
</protein>
<dbReference type="GO" id="GO:0016853">
    <property type="term" value="F:isomerase activity"/>
    <property type="evidence" value="ECO:0007669"/>
    <property type="project" value="UniProtKB-KW"/>
</dbReference>
<comment type="caution">
    <text evidence="4">The sequence shown here is derived from an EMBL/GenBank/DDBJ whole genome shotgun (WGS) entry which is preliminary data.</text>
</comment>
<organism evidence="4 5">
    <name type="scientific">Deinococcus metalli</name>
    <dbReference type="NCBI Taxonomy" id="1141878"/>
    <lineage>
        <taxon>Bacteria</taxon>
        <taxon>Thermotogati</taxon>
        <taxon>Deinococcota</taxon>
        <taxon>Deinococci</taxon>
        <taxon>Deinococcales</taxon>
        <taxon>Deinococcaceae</taxon>
        <taxon>Deinococcus</taxon>
    </lineage>
</organism>
<feature type="domain" description="Xylose isomerase-like TIM barrel" evidence="3">
    <location>
        <begin position="31"/>
        <end position="251"/>
    </location>
</feature>
<dbReference type="Gene3D" id="3.20.20.150">
    <property type="entry name" value="Divalent-metal-dependent TIM barrel enzymes"/>
    <property type="match status" value="1"/>
</dbReference>
<evidence type="ECO:0000256" key="1">
    <source>
        <dbReference type="ARBA" id="ARBA00023235"/>
    </source>
</evidence>
<dbReference type="InterPro" id="IPR013022">
    <property type="entry name" value="Xyl_isomerase-like_TIM-brl"/>
</dbReference>
<evidence type="ECO:0000256" key="2">
    <source>
        <dbReference type="PIRNR" id="PIRNR006241"/>
    </source>
</evidence>
<keyword evidence="1 2" id="KW-0413">Isomerase</keyword>
<evidence type="ECO:0000313" key="5">
    <source>
        <dbReference type="Proteomes" id="UP000619376"/>
    </source>
</evidence>
<gene>
    <name evidence="4" type="ORF">GCM10017781_18880</name>
</gene>
<keyword evidence="5" id="KW-1185">Reference proteome</keyword>
<dbReference type="PANTHER" id="PTHR43489:SF3">
    <property type="entry name" value="XYLOSE ISOMERASE DOMAIN PROTEIN TIM BARREL"/>
    <property type="match status" value="1"/>
</dbReference>
<dbReference type="PIRSF" id="PIRSF006241">
    <property type="entry name" value="HyI"/>
    <property type="match status" value="1"/>
</dbReference>
<proteinExistence type="inferred from homology"/>
<evidence type="ECO:0000313" key="4">
    <source>
        <dbReference type="EMBL" id="GHF42768.1"/>
    </source>
</evidence>
<dbReference type="Pfam" id="PF01261">
    <property type="entry name" value="AP_endonuc_2"/>
    <property type="match status" value="1"/>
</dbReference>
<dbReference type="InterPro" id="IPR036237">
    <property type="entry name" value="Xyl_isomerase-like_sf"/>
</dbReference>
<dbReference type="InterPro" id="IPR050417">
    <property type="entry name" value="Sugar_Epim/Isomerase"/>
</dbReference>
<name>A0ABQ3JPJ3_9DEIO</name>
<dbReference type="SUPFAM" id="SSF51658">
    <property type="entry name" value="Xylose isomerase-like"/>
    <property type="match status" value="1"/>
</dbReference>
<accession>A0ABQ3JPJ3</accession>
<reference evidence="5" key="1">
    <citation type="journal article" date="2019" name="Int. J. Syst. Evol. Microbiol.">
        <title>The Global Catalogue of Microorganisms (GCM) 10K type strain sequencing project: providing services to taxonomists for standard genome sequencing and annotation.</title>
        <authorList>
            <consortium name="The Broad Institute Genomics Platform"/>
            <consortium name="The Broad Institute Genome Sequencing Center for Infectious Disease"/>
            <person name="Wu L."/>
            <person name="Ma J."/>
        </authorList>
    </citation>
    <scope>NUCLEOTIDE SEQUENCE [LARGE SCALE GENOMIC DNA]</scope>
    <source>
        <strain evidence="5">CGMCC 1.18437</strain>
    </source>
</reference>
<dbReference type="PANTHER" id="PTHR43489">
    <property type="entry name" value="ISOMERASE"/>
    <property type="match status" value="1"/>
</dbReference>
<dbReference type="InterPro" id="IPR026040">
    <property type="entry name" value="HyI-like"/>
</dbReference>
<sequence>MPGYSDAMTIEQSFAWWSFAQDHADPRTLLRAAADIGYTGVDLLDPALWPVAADVGLRLAAVGGHASLTQGLNDPAQHARIHGELLASVKLAEQHGIATLIVFSGNRPGAGPEGGLDATVDALGAVAPHAEAAGVTLVLELLNSRVDHPDYAADRTAWGVRVVEAVASPRVKLLYDVYHMQIMEGDVIRTIRANHPHIAHYHTAGNPGRHDLDDEQEIAYGAVFRAVQGTGFDGFIAHEFVPKGEPVAALRSAFELCQAAMG</sequence>
<comment type="similarity">
    <text evidence="2">Belongs to the hyi family.</text>
</comment>
<evidence type="ECO:0000259" key="3">
    <source>
        <dbReference type="Pfam" id="PF01261"/>
    </source>
</evidence>